<organism evidence="2 3">
    <name type="scientific">Nephila pilipes</name>
    <name type="common">Giant wood spider</name>
    <name type="synonym">Nephila maculata</name>
    <dbReference type="NCBI Taxonomy" id="299642"/>
    <lineage>
        <taxon>Eukaryota</taxon>
        <taxon>Metazoa</taxon>
        <taxon>Ecdysozoa</taxon>
        <taxon>Arthropoda</taxon>
        <taxon>Chelicerata</taxon>
        <taxon>Arachnida</taxon>
        <taxon>Araneae</taxon>
        <taxon>Araneomorphae</taxon>
        <taxon>Entelegynae</taxon>
        <taxon>Araneoidea</taxon>
        <taxon>Nephilidae</taxon>
        <taxon>Nephila</taxon>
    </lineage>
</organism>
<comment type="caution">
    <text evidence="2">The sequence shown here is derived from an EMBL/GenBank/DDBJ whole genome shotgun (WGS) entry which is preliminary data.</text>
</comment>
<evidence type="ECO:0000256" key="1">
    <source>
        <dbReference type="SAM" id="MobiDB-lite"/>
    </source>
</evidence>
<sequence>MPSYTNDGKNLCELKASSYIYYGEMPCEEIYSYHNSDSEHGSNKNCEPNDSSVSGLSDDSSKSTAQPERSEDNMATDYNAINDDFEDL</sequence>
<reference evidence="2" key="1">
    <citation type="submission" date="2020-08" db="EMBL/GenBank/DDBJ databases">
        <title>Multicomponent nature underlies the extraordinary mechanical properties of spider dragline silk.</title>
        <authorList>
            <person name="Kono N."/>
            <person name="Nakamura H."/>
            <person name="Mori M."/>
            <person name="Yoshida Y."/>
            <person name="Ohtoshi R."/>
            <person name="Malay A.D."/>
            <person name="Moran D.A.P."/>
            <person name="Tomita M."/>
            <person name="Numata K."/>
            <person name="Arakawa K."/>
        </authorList>
    </citation>
    <scope>NUCLEOTIDE SEQUENCE</scope>
</reference>
<gene>
    <name evidence="2" type="ORF">NPIL_173511</name>
</gene>
<proteinExistence type="predicted"/>
<dbReference type="EMBL" id="BMAW01002856">
    <property type="protein sequence ID" value="GFS80655.1"/>
    <property type="molecule type" value="Genomic_DNA"/>
</dbReference>
<dbReference type="Proteomes" id="UP000887013">
    <property type="component" value="Unassembled WGS sequence"/>
</dbReference>
<evidence type="ECO:0000313" key="3">
    <source>
        <dbReference type="Proteomes" id="UP000887013"/>
    </source>
</evidence>
<feature type="region of interest" description="Disordered" evidence="1">
    <location>
        <begin position="33"/>
        <end position="88"/>
    </location>
</feature>
<name>A0A8X6MW01_NEPPI</name>
<evidence type="ECO:0000313" key="2">
    <source>
        <dbReference type="EMBL" id="GFS80655.1"/>
    </source>
</evidence>
<keyword evidence="3" id="KW-1185">Reference proteome</keyword>
<protein>
    <submittedName>
        <fullName evidence="2">Uncharacterized protein</fullName>
    </submittedName>
</protein>
<dbReference type="AlphaFoldDB" id="A0A8X6MW01"/>
<accession>A0A8X6MW01</accession>